<evidence type="ECO:0000259" key="9">
    <source>
        <dbReference type="Pfam" id="PF12704"/>
    </source>
</evidence>
<keyword evidence="2" id="KW-1003">Cell membrane</keyword>
<dbReference type="InterPro" id="IPR003838">
    <property type="entry name" value="ABC3_permease_C"/>
</dbReference>
<evidence type="ECO:0000256" key="6">
    <source>
        <dbReference type="ARBA" id="ARBA00038076"/>
    </source>
</evidence>
<evidence type="ECO:0000256" key="3">
    <source>
        <dbReference type="ARBA" id="ARBA00022692"/>
    </source>
</evidence>
<accession>A0ABV8PXN6</accession>
<dbReference type="EMBL" id="JBHSDC010000022">
    <property type="protein sequence ID" value="MFC4232653.1"/>
    <property type="molecule type" value="Genomic_DNA"/>
</dbReference>
<dbReference type="Pfam" id="PF12704">
    <property type="entry name" value="MacB_PCD"/>
    <property type="match status" value="1"/>
</dbReference>
<comment type="similarity">
    <text evidence="6">Belongs to the ABC-4 integral membrane protein family.</text>
</comment>
<dbReference type="Proteomes" id="UP001595906">
    <property type="component" value="Unassembled WGS sequence"/>
</dbReference>
<evidence type="ECO:0000313" key="11">
    <source>
        <dbReference type="Proteomes" id="UP001595906"/>
    </source>
</evidence>
<feature type="transmembrane region" description="Helical" evidence="7">
    <location>
        <begin position="291"/>
        <end position="316"/>
    </location>
</feature>
<sequence>MLKLLTILWNSFKMAFQELKANKLRTSLSLLGITFGIFCIIGVLATVDSLKRKVQGDLKSIGSNSLYLDKWQYGGGNDYPWWKYANRPVPKYEEMQFIKAKSYLTGNIAFLCRGNGNASYKDNQLSGISFFGTSEDFSKIQSLETDHGRYLSSGEFDRGTPTVVVGSEIATQLYGKPEIAVGKELTYNGRKLEIVGVLKKQGQSLVNIFDFDNAAITSYKYFTSIYEADKSQPSILIQGKDGITTKALQEELTGVVRQIRRLSPSVEDNFSLNDISSFAENTEALFGSINLGGWAIAGLSLVVGAFGVANIMFVTVRERTSQIGLKKAIGAKSRTILTEFLLESAFLCILGGLIGLAFVWILTQILSSFLPFPIYIAPNIVILALSLCIFLGILSGIIPARIAAKMDPVVAIRTK</sequence>
<keyword evidence="5 7" id="KW-0472">Membrane</keyword>
<keyword evidence="4 7" id="KW-1133">Transmembrane helix</keyword>
<dbReference type="Pfam" id="PF02687">
    <property type="entry name" value="FtsX"/>
    <property type="match status" value="1"/>
</dbReference>
<comment type="subcellular location">
    <subcellularLocation>
        <location evidence="1">Cell membrane</location>
        <topology evidence="1">Multi-pass membrane protein</topology>
    </subcellularLocation>
</comment>
<protein>
    <submittedName>
        <fullName evidence="10">ABC transporter permease</fullName>
    </submittedName>
</protein>
<feature type="domain" description="MacB-like periplasmic core" evidence="9">
    <location>
        <begin position="26"/>
        <end position="253"/>
    </location>
</feature>
<comment type="caution">
    <text evidence="10">The sequence shown here is derived from an EMBL/GenBank/DDBJ whole genome shotgun (WGS) entry which is preliminary data.</text>
</comment>
<dbReference type="PANTHER" id="PTHR30572:SF4">
    <property type="entry name" value="ABC TRANSPORTER PERMEASE YTRF"/>
    <property type="match status" value="1"/>
</dbReference>
<dbReference type="InterPro" id="IPR025857">
    <property type="entry name" value="MacB_PCD"/>
</dbReference>
<dbReference type="InterPro" id="IPR050250">
    <property type="entry name" value="Macrolide_Exporter_MacB"/>
</dbReference>
<feature type="transmembrane region" description="Helical" evidence="7">
    <location>
        <begin position="28"/>
        <end position="47"/>
    </location>
</feature>
<evidence type="ECO:0000313" key="10">
    <source>
        <dbReference type="EMBL" id="MFC4232653.1"/>
    </source>
</evidence>
<keyword evidence="3 7" id="KW-0812">Transmembrane</keyword>
<gene>
    <name evidence="10" type="ORF">ACFOW1_12190</name>
</gene>
<dbReference type="PANTHER" id="PTHR30572">
    <property type="entry name" value="MEMBRANE COMPONENT OF TRANSPORTER-RELATED"/>
    <property type="match status" value="1"/>
</dbReference>
<feature type="transmembrane region" description="Helical" evidence="7">
    <location>
        <begin position="336"/>
        <end position="362"/>
    </location>
</feature>
<evidence type="ECO:0000256" key="7">
    <source>
        <dbReference type="SAM" id="Phobius"/>
    </source>
</evidence>
<organism evidence="10 11">
    <name type="scientific">Parasediminibacterium paludis</name>
    <dbReference type="NCBI Taxonomy" id="908966"/>
    <lineage>
        <taxon>Bacteria</taxon>
        <taxon>Pseudomonadati</taxon>
        <taxon>Bacteroidota</taxon>
        <taxon>Chitinophagia</taxon>
        <taxon>Chitinophagales</taxon>
        <taxon>Chitinophagaceae</taxon>
        <taxon>Parasediminibacterium</taxon>
    </lineage>
</organism>
<evidence type="ECO:0000259" key="8">
    <source>
        <dbReference type="Pfam" id="PF02687"/>
    </source>
</evidence>
<dbReference type="RefSeq" id="WP_379014594.1">
    <property type="nucleotide sequence ID" value="NZ_JBHSDC010000022.1"/>
</dbReference>
<keyword evidence="11" id="KW-1185">Reference proteome</keyword>
<feature type="domain" description="ABC3 transporter permease C-terminal" evidence="8">
    <location>
        <begin position="295"/>
        <end position="408"/>
    </location>
</feature>
<evidence type="ECO:0000256" key="2">
    <source>
        <dbReference type="ARBA" id="ARBA00022475"/>
    </source>
</evidence>
<proteinExistence type="inferred from homology"/>
<name>A0ABV8PXN6_9BACT</name>
<evidence type="ECO:0000256" key="5">
    <source>
        <dbReference type="ARBA" id="ARBA00023136"/>
    </source>
</evidence>
<feature type="transmembrane region" description="Helical" evidence="7">
    <location>
        <begin position="374"/>
        <end position="398"/>
    </location>
</feature>
<reference evidence="11" key="1">
    <citation type="journal article" date="2019" name="Int. J. Syst. Evol. Microbiol.">
        <title>The Global Catalogue of Microorganisms (GCM) 10K type strain sequencing project: providing services to taxonomists for standard genome sequencing and annotation.</title>
        <authorList>
            <consortium name="The Broad Institute Genomics Platform"/>
            <consortium name="The Broad Institute Genome Sequencing Center for Infectious Disease"/>
            <person name="Wu L."/>
            <person name="Ma J."/>
        </authorList>
    </citation>
    <scope>NUCLEOTIDE SEQUENCE [LARGE SCALE GENOMIC DNA]</scope>
    <source>
        <strain evidence="11">CECT 8010</strain>
    </source>
</reference>
<evidence type="ECO:0000256" key="1">
    <source>
        <dbReference type="ARBA" id="ARBA00004651"/>
    </source>
</evidence>
<evidence type="ECO:0000256" key="4">
    <source>
        <dbReference type="ARBA" id="ARBA00022989"/>
    </source>
</evidence>